<proteinExistence type="predicted"/>
<reference evidence="1 2" key="1">
    <citation type="submission" date="2020-03" db="EMBL/GenBank/DDBJ databases">
        <title>Dissostichus mawsoni Genome sequencing and assembly.</title>
        <authorList>
            <person name="Park H."/>
        </authorList>
    </citation>
    <scope>NUCLEOTIDE SEQUENCE [LARGE SCALE GENOMIC DNA]</scope>
    <source>
        <strain evidence="1">DM0001</strain>
        <tissue evidence="1">Muscle</tissue>
    </source>
</reference>
<accession>A0A7J5XWG3</accession>
<evidence type="ECO:0000313" key="2">
    <source>
        <dbReference type="Proteomes" id="UP000518266"/>
    </source>
</evidence>
<protein>
    <submittedName>
        <fullName evidence="1">Uncharacterized protein</fullName>
    </submittedName>
</protein>
<organism evidence="1 2">
    <name type="scientific">Dissostichus mawsoni</name>
    <name type="common">Antarctic cod</name>
    <dbReference type="NCBI Taxonomy" id="36200"/>
    <lineage>
        <taxon>Eukaryota</taxon>
        <taxon>Metazoa</taxon>
        <taxon>Chordata</taxon>
        <taxon>Craniata</taxon>
        <taxon>Vertebrata</taxon>
        <taxon>Euteleostomi</taxon>
        <taxon>Actinopterygii</taxon>
        <taxon>Neopterygii</taxon>
        <taxon>Teleostei</taxon>
        <taxon>Neoteleostei</taxon>
        <taxon>Acanthomorphata</taxon>
        <taxon>Eupercaria</taxon>
        <taxon>Perciformes</taxon>
        <taxon>Notothenioidei</taxon>
        <taxon>Nototheniidae</taxon>
        <taxon>Dissostichus</taxon>
    </lineage>
</organism>
<dbReference type="Proteomes" id="UP000518266">
    <property type="component" value="Unassembled WGS sequence"/>
</dbReference>
<gene>
    <name evidence="1" type="ORF">F7725_006995</name>
</gene>
<dbReference type="OrthoDB" id="8963817at2759"/>
<evidence type="ECO:0000313" key="1">
    <source>
        <dbReference type="EMBL" id="KAF3841133.1"/>
    </source>
</evidence>
<sequence length="198" mass="23280">MQVKWSSDNTRMFMYYVSFRQRDLGRKNRKATKAKINRNFRNYRTTEKAEKYKKRLQRLKNDHPSPRSKVNKLIQNISGASLRRTLLFHTAVAEEVRIKYAHSRRESDRQVIAGIVTNKILKKYRLQRLAQQVFGFSRRRWTKLANENTSIACMGSVKNAAKKNTNSQANTEQLIVSPIFSGPLWTKTMKIILEYPLK</sequence>
<name>A0A7J5XWG3_DISMA</name>
<comment type="caution">
    <text evidence="1">The sequence shown here is derived from an EMBL/GenBank/DDBJ whole genome shotgun (WGS) entry which is preliminary data.</text>
</comment>
<dbReference type="AlphaFoldDB" id="A0A7J5XWG3"/>
<dbReference type="EMBL" id="JAAKFY010000020">
    <property type="protein sequence ID" value="KAF3841133.1"/>
    <property type="molecule type" value="Genomic_DNA"/>
</dbReference>
<keyword evidence="2" id="KW-1185">Reference proteome</keyword>